<evidence type="ECO:0000256" key="2">
    <source>
        <dbReference type="ARBA" id="ARBA00022837"/>
    </source>
</evidence>
<dbReference type="PROSITE" id="PS00018">
    <property type="entry name" value="EF_HAND_1"/>
    <property type="match status" value="1"/>
</dbReference>
<dbReference type="PANTHER" id="PTHR23050">
    <property type="entry name" value="CALCIUM BINDING PROTEIN"/>
    <property type="match status" value="1"/>
</dbReference>
<dbReference type="InterPro" id="IPR011992">
    <property type="entry name" value="EF-hand-dom_pair"/>
</dbReference>
<gene>
    <name evidence="5" type="ORF">TMSB3V08_LOCUS10423</name>
</gene>
<accession>A0A7R9EGU7</accession>
<keyword evidence="3" id="KW-0732">Signal</keyword>
<keyword evidence="2" id="KW-0106">Calcium</keyword>
<dbReference type="InterPro" id="IPR050145">
    <property type="entry name" value="Centrin_CML-like"/>
</dbReference>
<dbReference type="InterPro" id="IPR002048">
    <property type="entry name" value="EF_hand_dom"/>
</dbReference>
<protein>
    <recommendedName>
        <fullName evidence="4">EF-hand domain-containing protein</fullName>
    </recommendedName>
</protein>
<dbReference type="GO" id="GO:0005509">
    <property type="term" value="F:calcium ion binding"/>
    <property type="evidence" value="ECO:0007669"/>
    <property type="project" value="InterPro"/>
</dbReference>
<dbReference type="CDD" id="cd00051">
    <property type="entry name" value="EFh"/>
    <property type="match status" value="1"/>
</dbReference>
<dbReference type="Pfam" id="PF13499">
    <property type="entry name" value="EF-hand_7"/>
    <property type="match status" value="1"/>
</dbReference>
<dbReference type="Gene3D" id="1.10.238.10">
    <property type="entry name" value="EF-hand"/>
    <property type="match status" value="1"/>
</dbReference>
<dbReference type="InterPro" id="IPR018247">
    <property type="entry name" value="EF_Hand_1_Ca_BS"/>
</dbReference>
<sequence>MSLGIRLFQLVVLLSRLDLVFDKHNRGYIVASDLRAVLQCLGADDDLSEEEIEDMIKEVDVDGDGRIDFYEFVRALGEHGDDDDEDDREFDDA</sequence>
<dbReference type="SMART" id="SM00054">
    <property type="entry name" value="EFh"/>
    <property type="match status" value="1"/>
</dbReference>
<proteinExistence type="predicted"/>
<name>A0A7R9EGU7_9NEOP</name>
<evidence type="ECO:0000259" key="4">
    <source>
        <dbReference type="PROSITE" id="PS50222"/>
    </source>
</evidence>
<feature type="signal peptide" evidence="3">
    <location>
        <begin position="1"/>
        <end position="22"/>
    </location>
</feature>
<dbReference type="PROSITE" id="PS50222">
    <property type="entry name" value="EF_HAND_2"/>
    <property type="match status" value="1"/>
</dbReference>
<dbReference type="EMBL" id="OB796751">
    <property type="protein sequence ID" value="CAD7433756.1"/>
    <property type="molecule type" value="Genomic_DNA"/>
</dbReference>
<dbReference type="SUPFAM" id="SSF47473">
    <property type="entry name" value="EF-hand"/>
    <property type="match status" value="1"/>
</dbReference>
<reference evidence="5" key="1">
    <citation type="submission" date="2020-11" db="EMBL/GenBank/DDBJ databases">
        <authorList>
            <person name="Tran Van P."/>
        </authorList>
    </citation>
    <scope>NUCLEOTIDE SEQUENCE</scope>
</reference>
<dbReference type="FunFam" id="1.10.238.10:FF:000001">
    <property type="entry name" value="Calmodulin 1"/>
    <property type="match status" value="1"/>
</dbReference>
<dbReference type="AlphaFoldDB" id="A0A7R9EGU7"/>
<organism evidence="5">
    <name type="scientific">Timema monikensis</name>
    <dbReference type="NCBI Taxonomy" id="170555"/>
    <lineage>
        <taxon>Eukaryota</taxon>
        <taxon>Metazoa</taxon>
        <taxon>Ecdysozoa</taxon>
        <taxon>Arthropoda</taxon>
        <taxon>Hexapoda</taxon>
        <taxon>Insecta</taxon>
        <taxon>Pterygota</taxon>
        <taxon>Neoptera</taxon>
        <taxon>Polyneoptera</taxon>
        <taxon>Phasmatodea</taxon>
        <taxon>Timematodea</taxon>
        <taxon>Timematoidea</taxon>
        <taxon>Timematidae</taxon>
        <taxon>Timema</taxon>
    </lineage>
</organism>
<feature type="domain" description="EF-hand" evidence="4">
    <location>
        <begin position="47"/>
        <end position="82"/>
    </location>
</feature>
<feature type="chain" id="PRO_5031057715" description="EF-hand domain-containing protein" evidence="3">
    <location>
        <begin position="23"/>
        <end position="93"/>
    </location>
</feature>
<evidence type="ECO:0000256" key="1">
    <source>
        <dbReference type="ARBA" id="ARBA00022737"/>
    </source>
</evidence>
<keyword evidence="1" id="KW-0677">Repeat</keyword>
<evidence type="ECO:0000313" key="5">
    <source>
        <dbReference type="EMBL" id="CAD7433756.1"/>
    </source>
</evidence>
<evidence type="ECO:0000256" key="3">
    <source>
        <dbReference type="SAM" id="SignalP"/>
    </source>
</evidence>